<dbReference type="PANTHER" id="PTHR30514:SF1">
    <property type="entry name" value="HTH-TYPE TRANSCRIPTIONAL REGULATOR HEXR-RELATED"/>
    <property type="match status" value="1"/>
</dbReference>
<dbReference type="InterPro" id="IPR009057">
    <property type="entry name" value="Homeodomain-like_sf"/>
</dbReference>
<dbReference type="SUPFAM" id="SSF46689">
    <property type="entry name" value="Homeodomain-like"/>
    <property type="match status" value="1"/>
</dbReference>
<dbReference type="InterPro" id="IPR035472">
    <property type="entry name" value="RpiR-like_SIS"/>
</dbReference>
<keyword evidence="4" id="KW-1133">Transmembrane helix</keyword>
<dbReference type="Pfam" id="PF01380">
    <property type="entry name" value="SIS"/>
    <property type="match status" value="1"/>
</dbReference>
<dbReference type="InterPro" id="IPR001347">
    <property type="entry name" value="SIS_dom"/>
</dbReference>
<dbReference type="AlphaFoldDB" id="A0A9D1GJ17"/>
<dbReference type="InterPro" id="IPR000281">
    <property type="entry name" value="HTH_RpiR"/>
</dbReference>
<feature type="transmembrane region" description="Helical" evidence="4">
    <location>
        <begin position="244"/>
        <end position="264"/>
    </location>
</feature>
<dbReference type="PANTHER" id="PTHR30514">
    <property type="entry name" value="GLUCOKINASE"/>
    <property type="match status" value="1"/>
</dbReference>
<dbReference type="CDD" id="cd05013">
    <property type="entry name" value="SIS_RpiR"/>
    <property type="match status" value="1"/>
</dbReference>
<dbReference type="InterPro" id="IPR046348">
    <property type="entry name" value="SIS_dom_sf"/>
</dbReference>
<dbReference type="PROSITE" id="PS51464">
    <property type="entry name" value="SIS"/>
    <property type="match status" value="1"/>
</dbReference>
<dbReference type="GO" id="GO:0003700">
    <property type="term" value="F:DNA-binding transcription factor activity"/>
    <property type="evidence" value="ECO:0007669"/>
    <property type="project" value="InterPro"/>
</dbReference>
<evidence type="ECO:0000256" key="4">
    <source>
        <dbReference type="SAM" id="Phobius"/>
    </source>
</evidence>
<protein>
    <submittedName>
        <fullName evidence="7">MurR/RpiR family transcriptional regulator</fullName>
    </submittedName>
</protein>
<sequence>MKEGQSVLGVICAFYDQFFEAEKKIADCIMERKEDVVEMTVAELAAASQTSDATVSRFCRRCGFKGFQNLKLALAKEVMEESHKAVQVSNDIDRQKKRQSIQNILANKVAELEETAAMINEAELEQVLCLLEQAQTVQVAAVGNTIPVAMDCAFKLNQLGIRAVAGTIWEEEAAHAFNLTSRDVLLLISNSGMSKRLQTLAQGAKENGARLIIITNNPDSPLALLCDHCLVTATREKLLTEEFWFSRIASMLVVEILYLFLFSSRKDAADHIRRHERAILPDKTGI</sequence>
<proteinExistence type="predicted"/>
<keyword evidence="1" id="KW-0805">Transcription regulation</keyword>
<dbReference type="Gene3D" id="3.40.50.10490">
    <property type="entry name" value="Glucose-6-phosphate isomerase like protein, domain 1"/>
    <property type="match status" value="1"/>
</dbReference>
<dbReference type="EMBL" id="DVKS01000140">
    <property type="protein sequence ID" value="HIT42035.1"/>
    <property type="molecule type" value="Genomic_DNA"/>
</dbReference>
<dbReference type="Pfam" id="PF01418">
    <property type="entry name" value="HTH_6"/>
    <property type="match status" value="1"/>
</dbReference>
<dbReference type="GO" id="GO:0003677">
    <property type="term" value="F:DNA binding"/>
    <property type="evidence" value="ECO:0007669"/>
    <property type="project" value="UniProtKB-KW"/>
</dbReference>
<name>A0A9D1GJ17_9FIRM</name>
<evidence type="ECO:0000313" key="7">
    <source>
        <dbReference type="EMBL" id="HIT42035.1"/>
    </source>
</evidence>
<keyword evidence="4" id="KW-0812">Transmembrane</keyword>
<organism evidence="7 8">
    <name type="scientific">Candidatus Caccovicinus merdipullorum</name>
    <dbReference type="NCBI Taxonomy" id="2840724"/>
    <lineage>
        <taxon>Bacteria</taxon>
        <taxon>Bacillati</taxon>
        <taxon>Bacillota</taxon>
        <taxon>Clostridia</taxon>
        <taxon>Eubacteriales</taxon>
        <taxon>Candidatus Caccovicinus</taxon>
    </lineage>
</organism>
<dbReference type="Gene3D" id="1.10.10.10">
    <property type="entry name" value="Winged helix-like DNA-binding domain superfamily/Winged helix DNA-binding domain"/>
    <property type="match status" value="1"/>
</dbReference>
<dbReference type="InterPro" id="IPR036388">
    <property type="entry name" value="WH-like_DNA-bd_sf"/>
</dbReference>
<comment type="caution">
    <text evidence="7">The sequence shown here is derived from an EMBL/GenBank/DDBJ whole genome shotgun (WGS) entry which is preliminary data.</text>
</comment>
<dbReference type="Proteomes" id="UP000886860">
    <property type="component" value="Unassembled WGS sequence"/>
</dbReference>
<evidence type="ECO:0000256" key="3">
    <source>
        <dbReference type="ARBA" id="ARBA00023163"/>
    </source>
</evidence>
<dbReference type="GO" id="GO:1901135">
    <property type="term" value="P:carbohydrate derivative metabolic process"/>
    <property type="evidence" value="ECO:0007669"/>
    <property type="project" value="InterPro"/>
</dbReference>
<reference evidence="7" key="2">
    <citation type="journal article" date="2021" name="PeerJ">
        <title>Extensive microbial diversity within the chicken gut microbiome revealed by metagenomics and culture.</title>
        <authorList>
            <person name="Gilroy R."/>
            <person name="Ravi A."/>
            <person name="Getino M."/>
            <person name="Pursley I."/>
            <person name="Horton D.L."/>
            <person name="Alikhan N.F."/>
            <person name="Baker D."/>
            <person name="Gharbi K."/>
            <person name="Hall N."/>
            <person name="Watson M."/>
            <person name="Adriaenssens E.M."/>
            <person name="Foster-Nyarko E."/>
            <person name="Jarju S."/>
            <person name="Secka A."/>
            <person name="Antonio M."/>
            <person name="Oren A."/>
            <person name="Chaudhuri R.R."/>
            <person name="La Ragione R."/>
            <person name="Hildebrand F."/>
            <person name="Pallen M.J."/>
        </authorList>
    </citation>
    <scope>NUCLEOTIDE SEQUENCE</scope>
    <source>
        <strain evidence="7">CHK123-3438</strain>
    </source>
</reference>
<feature type="domain" description="SIS" evidence="6">
    <location>
        <begin position="127"/>
        <end position="267"/>
    </location>
</feature>
<evidence type="ECO:0000256" key="2">
    <source>
        <dbReference type="ARBA" id="ARBA00023125"/>
    </source>
</evidence>
<evidence type="ECO:0000313" key="8">
    <source>
        <dbReference type="Proteomes" id="UP000886860"/>
    </source>
</evidence>
<dbReference type="PROSITE" id="PS51071">
    <property type="entry name" value="HTH_RPIR"/>
    <property type="match status" value="1"/>
</dbReference>
<dbReference type="SUPFAM" id="SSF53697">
    <property type="entry name" value="SIS domain"/>
    <property type="match status" value="1"/>
</dbReference>
<keyword evidence="3" id="KW-0804">Transcription</keyword>
<evidence type="ECO:0000259" key="5">
    <source>
        <dbReference type="PROSITE" id="PS51071"/>
    </source>
</evidence>
<gene>
    <name evidence="7" type="ORF">IAB60_08075</name>
</gene>
<keyword evidence="2" id="KW-0238">DNA-binding</keyword>
<reference evidence="7" key="1">
    <citation type="submission" date="2020-10" db="EMBL/GenBank/DDBJ databases">
        <authorList>
            <person name="Gilroy R."/>
        </authorList>
    </citation>
    <scope>NUCLEOTIDE SEQUENCE</scope>
    <source>
        <strain evidence="7">CHK123-3438</strain>
    </source>
</reference>
<evidence type="ECO:0000259" key="6">
    <source>
        <dbReference type="PROSITE" id="PS51464"/>
    </source>
</evidence>
<feature type="domain" description="HTH rpiR-type" evidence="5">
    <location>
        <begin position="5"/>
        <end position="81"/>
    </location>
</feature>
<dbReference type="GO" id="GO:0097367">
    <property type="term" value="F:carbohydrate derivative binding"/>
    <property type="evidence" value="ECO:0007669"/>
    <property type="project" value="InterPro"/>
</dbReference>
<keyword evidence="4" id="KW-0472">Membrane</keyword>
<evidence type="ECO:0000256" key="1">
    <source>
        <dbReference type="ARBA" id="ARBA00023015"/>
    </source>
</evidence>
<accession>A0A9D1GJ17</accession>
<dbReference type="InterPro" id="IPR047640">
    <property type="entry name" value="RpiR-like"/>
</dbReference>